<comment type="caution">
    <text evidence="1">The sequence shown here is derived from an EMBL/GenBank/DDBJ whole genome shotgun (WGS) entry which is preliminary data.</text>
</comment>
<reference evidence="1" key="2">
    <citation type="journal article" date="2023" name="IMA Fungus">
        <title>Comparative genomic study of the Penicillium genus elucidates a diverse pangenome and 15 lateral gene transfer events.</title>
        <authorList>
            <person name="Petersen C."/>
            <person name="Sorensen T."/>
            <person name="Nielsen M.R."/>
            <person name="Sondergaard T.E."/>
            <person name="Sorensen J.L."/>
            <person name="Fitzpatrick D.A."/>
            <person name="Frisvad J.C."/>
            <person name="Nielsen K.L."/>
        </authorList>
    </citation>
    <scope>NUCLEOTIDE SEQUENCE</scope>
    <source>
        <strain evidence="1">IBT 16125</strain>
    </source>
</reference>
<dbReference type="RefSeq" id="XP_056766803.1">
    <property type="nucleotide sequence ID" value="XM_056908185.1"/>
</dbReference>
<dbReference type="EMBL" id="JAPVEA010000005">
    <property type="protein sequence ID" value="KAJ5453847.1"/>
    <property type="molecule type" value="Genomic_DNA"/>
</dbReference>
<reference evidence="1" key="1">
    <citation type="submission" date="2022-12" db="EMBL/GenBank/DDBJ databases">
        <authorList>
            <person name="Petersen C."/>
        </authorList>
    </citation>
    <scope>NUCLEOTIDE SEQUENCE</scope>
    <source>
        <strain evidence="1">IBT 16125</strain>
    </source>
</reference>
<organism evidence="1 2">
    <name type="scientific">Penicillium daleae</name>
    <dbReference type="NCBI Taxonomy" id="63821"/>
    <lineage>
        <taxon>Eukaryota</taxon>
        <taxon>Fungi</taxon>
        <taxon>Dikarya</taxon>
        <taxon>Ascomycota</taxon>
        <taxon>Pezizomycotina</taxon>
        <taxon>Eurotiomycetes</taxon>
        <taxon>Eurotiomycetidae</taxon>
        <taxon>Eurotiales</taxon>
        <taxon>Aspergillaceae</taxon>
        <taxon>Penicillium</taxon>
    </lineage>
</organism>
<evidence type="ECO:0000313" key="2">
    <source>
        <dbReference type="Proteomes" id="UP001213681"/>
    </source>
</evidence>
<protein>
    <submittedName>
        <fullName evidence="1">Uncharacterized protein</fullName>
    </submittedName>
</protein>
<gene>
    <name evidence="1" type="ORF">N7458_004803</name>
</gene>
<keyword evidence="2" id="KW-1185">Reference proteome</keyword>
<dbReference type="GeneID" id="81598428"/>
<dbReference type="AlphaFoldDB" id="A0AAD6C9H6"/>
<name>A0AAD6C9H6_9EURO</name>
<accession>A0AAD6C9H6</accession>
<sequence>MSYAYQSEGVVSEEEGTCTFLAYLPSDTPVYRYVKKCTMESLLPQYSVEDRFVVLKNFPSETLAKRDEQLPGRCDYSPSLQILIITMPSLPHEEAASSFDIMIAALAKEMKVYRRITDCGSTLVKTPDRSKQADRSWRPARPRRKFPTVVLEVGFSEATAKLERDIAWWINTSQGDVKMGLTIDIKRRSSSIEIKSWTPAFMPLPSHVYITAHGRPVVDRRVSDPPPPRMTQRIFITRGRDGSNPTIEGGDLIIPFHALMLEQPGEGEHDFVLTTELLLQDLAERVWVAIDNA</sequence>
<proteinExistence type="predicted"/>
<dbReference type="Proteomes" id="UP001213681">
    <property type="component" value="Unassembled WGS sequence"/>
</dbReference>
<evidence type="ECO:0000313" key="1">
    <source>
        <dbReference type="EMBL" id="KAJ5453847.1"/>
    </source>
</evidence>